<feature type="domain" description="Sialate O-acetylesterase" evidence="3">
    <location>
        <begin position="228"/>
        <end position="334"/>
    </location>
</feature>
<keyword evidence="5" id="KW-1185">Reference proteome</keyword>
<proteinExistence type="predicted"/>
<dbReference type="SUPFAM" id="SSF52266">
    <property type="entry name" value="SGNH hydrolase"/>
    <property type="match status" value="1"/>
</dbReference>
<dbReference type="InterPro" id="IPR052940">
    <property type="entry name" value="Carb_Esterase_6"/>
</dbReference>
<dbReference type="GO" id="GO:0016788">
    <property type="term" value="F:hydrolase activity, acting on ester bonds"/>
    <property type="evidence" value="ECO:0007669"/>
    <property type="project" value="UniProtKB-ARBA"/>
</dbReference>
<evidence type="ECO:0000259" key="3">
    <source>
        <dbReference type="Pfam" id="PF03629"/>
    </source>
</evidence>
<sequence length="648" mass="71418">MSFNKELSELLNRVESLENWCQGAQSGVFTRPQTPSANVDLSNYFTKSQSDERYAKKGEISSSTAGAKGDKGDKGEPGEKGADGASAGFGTISAEVAQANELSVEVTATGENTAKNLNFVFKGLNNVAAQASAKSYEKFVIVGVWGQSNAVGYDESVATLYDVPKYENRLFQVSCRDDKLNIEPLTLCAKNIQNMESDVYNKSVFTAQIKESRKVFGLKDGRYTKGIHLPLANLIASAIPDDYGVLIVPGAYGGQSITSFLKTTTSSTGCAGGYYARFIKAMKKALAQGAQADKNILAGIIWCQGEQDSGELSGLAYKEKFSTLINDVKTDLASFANRTAFNSLDKLWYCYEYPLHFKNQKYGRDILTAQKELLGISNYVKVDDNHPTNTATYTSAIKEAHYGQNYFRTHIAPSVFEKLKENGALLSAKISEPEYIAKSEYISKIDELSSTISILKSNLEILSGSSNTPKWRATKISDFERFIGTDKDIKISDTSIDFNAQHAGILLPQNAKGVKYTADLVAQNKLLYIVTAIYQQKNISRALATEFDASFQYEWININANYDNKAFQIKKADNSNLSKDELNAFFTHNGTFTLIFNDAKTEMTCTKDGSDEVLKLQLPHASDWINRLGFVGWTGFTSRGIKNLQILI</sequence>
<accession>A0A7H9CLQ6</accession>
<evidence type="ECO:0000313" key="4">
    <source>
        <dbReference type="EMBL" id="QLI05739.1"/>
    </source>
</evidence>
<dbReference type="InterPro" id="IPR036514">
    <property type="entry name" value="SGNH_hydro_sf"/>
</dbReference>
<dbReference type="RefSeq" id="WP_179974916.1">
    <property type="nucleotide sequence ID" value="NZ_CP049075.1"/>
</dbReference>
<dbReference type="PANTHER" id="PTHR31988:SF19">
    <property type="entry name" value="9-O-ACETYL-N-ACETYLNEURAMINIC ACID DEACETYLASE-RELATED"/>
    <property type="match status" value="1"/>
</dbReference>
<dbReference type="Pfam" id="PF03629">
    <property type="entry name" value="SASA"/>
    <property type="match status" value="1"/>
</dbReference>
<evidence type="ECO:0000313" key="5">
    <source>
        <dbReference type="Proteomes" id="UP000509414"/>
    </source>
</evidence>
<organism evidence="4 5">
    <name type="scientific">Candidatus Campylobacter infans</name>
    <dbReference type="NCBI Taxonomy" id="2561898"/>
    <lineage>
        <taxon>Bacteria</taxon>
        <taxon>Pseudomonadati</taxon>
        <taxon>Campylobacterota</taxon>
        <taxon>Epsilonproteobacteria</taxon>
        <taxon>Campylobacterales</taxon>
        <taxon>Campylobacteraceae</taxon>
        <taxon>Campylobacter</taxon>
    </lineage>
</organism>
<evidence type="ECO:0000256" key="1">
    <source>
        <dbReference type="ARBA" id="ARBA00022801"/>
    </source>
</evidence>
<evidence type="ECO:0000256" key="2">
    <source>
        <dbReference type="SAM" id="MobiDB-lite"/>
    </source>
</evidence>
<reference evidence="4 5" key="1">
    <citation type="submission" date="2020-02" db="EMBL/GenBank/DDBJ databases">
        <title>Complete genome sequence of the novel Campylobacter species Candidatus Campylobacter infans.</title>
        <authorList>
            <person name="Duim B."/>
            <person name="Zomer A."/>
            <person name="van der Graaf L."/>
            <person name="Wagenaar J."/>
        </authorList>
    </citation>
    <scope>NUCLEOTIDE SEQUENCE [LARGE SCALE GENOMIC DNA]</scope>
    <source>
        <strain evidence="4 5">19S00001</strain>
    </source>
</reference>
<dbReference type="EMBL" id="CP049075">
    <property type="protein sequence ID" value="QLI05739.1"/>
    <property type="molecule type" value="Genomic_DNA"/>
</dbReference>
<dbReference type="KEGG" id="cinf:CINF_1253"/>
<dbReference type="Proteomes" id="UP000509414">
    <property type="component" value="Chromosome"/>
</dbReference>
<dbReference type="PANTHER" id="PTHR31988">
    <property type="entry name" value="ESTERASE, PUTATIVE (DUF303)-RELATED"/>
    <property type="match status" value="1"/>
</dbReference>
<gene>
    <name evidence="4" type="ORF">CINF_1253</name>
</gene>
<dbReference type="AlphaFoldDB" id="A0A7H9CLQ6"/>
<dbReference type="Gene3D" id="3.40.50.1110">
    <property type="entry name" value="SGNH hydrolase"/>
    <property type="match status" value="1"/>
</dbReference>
<protein>
    <submittedName>
        <fullName evidence="4">Carbohydrate esterase, sialic acid-specific acetylesterase</fullName>
    </submittedName>
</protein>
<name>A0A7H9CLQ6_9BACT</name>
<feature type="compositionally biased region" description="Basic and acidic residues" evidence="2">
    <location>
        <begin position="68"/>
        <end position="82"/>
    </location>
</feature>
<keyword evidence="1" id="KW-0378">Hydrolase</keyword>
<feature type="region of interest" description="Disordered" evidence="2">
    <location>
        <begin position="55"/>
        <end position="86"/>
    </location>
</feature>
<dbReference type="InterPro" id="IPR005181">
    <property type="entry name" value="SASA"/>
</dbReference>